<keyword evidence="1" id="KW-0175">Coiled coil</keyword>
<evidence type="ECO:0000256" key="2">
    <source>
        <dbReference type="SAM" id="MobiDB-lite"/>
    </source>
</evidence>
<reference evidence="3" key="1">
    <citation type="journal article" date="2013" name="PLoS ONE">
        <title>Insights into dynamics of mobile genetic elements in hyperthermophilic environments from five new thermococcus plasmids.</title>
        <authorList>
            <person name="Krupovic M."/>
            <person name="Gonnet M."/>
            <person name="Hania W.B."/>
            <person name="Forterre P."/>
            <person name="Erauso G."/>
        </authorList>
    </citation>
    <scope>NUCLEOTIDE SEQUENCE</scope>
    <source>
        <plasmid evidence="3">pIRI48</plasmid>
    </source>
</reference>
<feature type="region of interest" description="Disordered" evidence="2">
    <location>
        <begin position="801"/>
        <end position="821"/>
    </location>
</feature>
<accession>L0B8E8</accession>
<feature type="compositionally biased region" description="Low complexity" evidence="2">
    <location>
        <begin position="807"/>
        <end position="821"/>
    </location>
</feature>
<gene>
    <name evidence="3" type="ORF">i48-3</name>
</gene>
<feature type="compositionally biased region" description="Basic residues" evidence="2">
    <location>
        <begin position="912"/>
        <end position="946"/>
    </location>
</feature>
<sequence length="963" mass="107038">MVDIIAPPDVFRTNSIEPPKTKVGRLPEAPPFLAQPRQVPTGGVVKFVEIGLSDEDLKKLEKAAKEVGLKVPDELKRSYKIRAEGAGAIQMRLQRILNEFLEQLKEKYQEKAKKNITIKQEDSSASEVGSETQRVLSYEIGLSDEDLQKLEDAATQVGLEVPEDIKHRKVVPAEKKDEVMAELQKELDEFLQDLREAYAKQSYAEDMMRLRGLAEAYKRQHPAAHVFINDAGFVVTIDRVPTLSKRARSASVPKVDVDVEAESSEAEKVLNENPYAGYEEYYRGLHALRKELNLSLTSSSSSQNPQVRHRTRGVGNVDVDMNEIPAHINREQAEVMQPPKLYADQTMTWEDIQNDQAARHEIWTLGGFISDKLGLSPGSSESSSGETVKVYESELRALDILGSPATAIGVDLNAEQDRVFAEADLEKPVEEFLKGMGRGAIGVFTFPADIALLAMQADKFKYLAEEENKSVGEFLKDQAIKALHDPGFYGELAGSLLVSAGLSSLRNAMKPKVYVEKGGVQGVRTIVEELNLDGDELARGVRTELFDLDKTTTITIKKQYKIFGPKVIDVDTTYDSFKAISAEGIRTSSGNVIGRMRMMEFSDLLDEGLNVGKFTVRELAKMGDDSARFFSEVQKDLVASTDDILSFVDEAASSGKSGPTKIVRTTNYITDEGLKITTLREFYDDVVKTEQKVTSFRPMLTGGPSRGPSFTTLDDLVNKVTSEIDDVTRNMGTGKPSGSVTLLEEDPLKDLTNLGFRIREKPTVRVEVTPKASPVGALKVPDISVETERVLNSGSLSLGDFEQGINTGSTKRSRSGGSSKTISHPEIRVMYLNDIEQGIYNLDVNIQAEIQSITSTGKGKDYRIPGQIVVPKDLNLDDLRWNIRDITNPYEDLSRETRALLAQTLDTAISPKPKRKKNKYKTKKRAKRPMHTTQKKKKRSKKKTKSKGGEWGVWIGYESLLEW</sequence>
<geneLocation type="plasmid" evidence="3">
    <name>pIRI48</name>
</geneLocation>
<proteinExistence type="predicted"/>
<feature type="region of interest" description="Disordered" evidence="2">
    <location>
        <begin position="908"/>
        <end position="948"/>
    </location>
</feature>
<protein>
    <submittedName>
        <fullName evidence="3">Coiled-coil domain protein</fullName>
    </submittedName>
</protein>
<evidence type="ECO:0000256" key="1">
    <source>
        <dbReference type="SAM" id="Coils"/>
    </source>
</evidence>
<evidence type="ECO:0000313" key="3">
    <source>
        <dbReference type="EMBL" id="AFZ84230.1"/>
    </source>
</evidence>
<keyword evidence="3" id="KW-0614">Plasmid</keyword>
<feature type="coiled-coil region" evidence="1">
    <location>
        <begin position="173"/>
        <end position="200"/>
    </location>
</feature>
<organism evidence="3">
    <name type="scientific">Thermococcus sp. IRI48</name>
    <dbReference type="NCBI Taxonomy" id="1197734"/>
    <lineage>
        <taxon>Archaea</taxon>
        <taxon>Methanobacteriati</taxon>
        <taxon>Methanobacteriota</taxon>
        <taxon>Thermococci</taxon>
        <taxon>Thermococcales</taxon>
        <taxon>Thermococcaceae</taxon>
        <taxon>Thermococcus</taxon>
    </lineage>
</organism>
<dbReference type="RefSeq" id="WP_015243561.1">
    <property type="nucleotide sequence ID" value="NC_019883.1"/>
</dbReference>
<name>L0B8E8_9EURY</name>
<dbReference type="AlphaFoldDB" id="L0B8E8"/>
<dbReference type="EMBL" id="JQ661328">
    <property type="protein sequence ID" value="AFZ84230.1"/>
    <property type="molecule type" value="Genomic_DNA"/>
</dbReference>